<protein>
    <submittedName>
        <fullName evidence="7">LysR substrate-binding domain-containing protein</fullName>
    </submittedName>
</protein>
<comment type="similarity">
    <text evidence="1">Belongs to the LysR transcriptional regulatory family.</text>
</comment>
<evidence type="ECO:0000259" key="6">
    <source>
        <dbReference type="PROSITE" id="PS50931"/>
    </source>
</evidence>
<dbReference type="CDD" id="cd08433">
    <property type="entry name" value="PBP2_Nac"/>
    <property type="match status" value="1"/>
</dbReference>
<proteinExistence type="inferred from homology"/>
<dbReference type="Pfam" id="PF03466">
    <property type="entry name" value="LysR_substrate"/>
    <property type="match status" value="1"/>
</dbReference>
<dbReference type="InterPro" id="IPR005119">
    <property type="entry name" value="LysR_subst-bd"/>
</dbReference>
<comment type="caution">
    <text evidence="7">The sequence shown here is derived from an EMBL/GenBank/DDBJ whole genome shotgun (WGS) entry which is preliminary data.</text>
</comment>
<keyword evidence="5" id="KW-0804">Transcription</keyword>
<evidence type="ECO:0000256" key="2">
    <source>
        <dbReference type="ARBA" id="ARBA00023015"/>
    </source>
</evidence>
<organism evidence="7 8">
    <name type="scientific">Craurococcus roseus</name>
    <dbReference type="NCBI Taxonomy" id="77585"/>
    <lineage>
        <taxon>Bacteria</taxon>
        <taxon>Pseudomonadati</taxon>
        <taxon>Pseudomonadota</taxon>
        <taxon>Alphaproteobacteria</taxon>
        <taxon>Acetobacterales</taxon>
        <taxon>Acetobacteraceae</taxon>
        <taxon>Craurococcus</taxon>
    </lineage>
</organism>
<dbReference type="InterPro" id="IPR000847">
    <property type="entry name" value="LysR_HTH_N"/>
</dbReference>
<dbReference type="InterPro" id="IPR036388">
    <property type="entry name" value="WH-like_DNA-bd_sf"/>
</dbReference>
<evidence type="ECO:0000256" key="1">
    <source>
        <dbReference type="ARBA" id="ARBA00009437"/>
    </source>
</evidence>
<dbReference type="Gene3D" id="1.10.10.10">
    <property type="entry name" value="Winged helix-like DNA-binding domain superfamily/Winged helix DNA-binding domain"/>
    <property type="match status" value="1"/>
</dbReference>
<name>A0ABN1FYB0_9PROT</name>
<evidence type="ECO:0000256" key="4">
    <source>
        <dbReference type="ARBA" id="ARBA00023159"/>
    </source>
</evidence>
<dbReference type="RefSeq" id="WP_343897468.1">
    <property type="nucleotide sequence ID" value="NZ_BAAAFZ010000072.1"/>
</dbReference>
<accession>A0ABN1FYB0</accession>
<dbReference type="SUPFAM" id="SSF46785">
    <property type="entry name" value="Winged helix' DNA-binding domain"/>
    <property type="match status" value="1"/>
</dbReference>
<dbReference type="Pfam" id="PF00126">
    <property type="entry name" value="HTH_1"/>
    <property type="match status" value="1"/>
</dbReference>
<evidence type="ECO:0000256" key="5">
    <source>
        <dbReference type="ARBA" id="ARBA00023163"/>
    </source>
</evidence>
<keyword evidence="8" id="KW-1185">Reference proteome</keyword>
<sequence length="314" mass="34126">MDLRQLRYFVAIVQCGSISRAALHLGVAQPALSLHIRNMELELETPLLFRTPLGVQATEEGTALFRNARAILDQFEMARQEIKGRAAEPSGEVRVGLPSSVSQILGVPLVLAARERVPKVTLCVAEAMSGYVLDWLRQGRVDFGLLYQPVEDRNLRSVPLLSETLVLFGPVEAPMGVASPPEGPVPFARCAGLPLILPSSGHGLRDLVEEAAAARGVRVAPVVEIDAYTGIKALVERRLGFSILPAYAVRGEVAENRLRAWPFDPPLARTVHLAEPTDRPLSHAVKAVERLCTETLRDLVGAGAWSSARMLETE</sequence>
<dbReference type="Proteomes" id="UP001501588">
    <property type="component" value="Unassembled WGS sequence"/>
</dbReference>
<dbReference type="PANTHER" id="PTHR30293">
    <property type="entry name" value="TRANSCRIPTIONAL REGULATORY PROTEIN NAC-RELATED"/>
    <property type="match status" value="1"/>
</dbReference>
<dbReference type="InterPro" id="IPR036390">
    <property type="entry name" value="WH_DNA-bd_sf"/>
</dbReference>
<dbReference type="Gene3D" id="3.40.190.290">
    <property type="match status" value="1"/>
</dbReference>
<gene>
    <name evidence="7" type="ORF">GCM10009416_42960</name>
</gene>
<evidence type="ECO:0000313" key="8">
    <source>
        <dbReference type="Proteomes" id="UP001501588"/>
    </source>
</evidence>
<dbReference type="SUPFAM" id="SSF53850">
    <property type="entry name" value="Periplasmic binding protein-like II"/>
    <property type="match status" value="1"/>
</dbReference>
<dbReference type="PROSITE" id="PS50931">
    <property type="entry name" value="HTH_LYSR"/>
    <property type="match status" value="1"/>
</dbReference>
<evidence type="ECO:0000256" key="3">
    <source>
        <dbReference type="ARBA" id="ARBA00023125"/>
    </source>
</evidence>
<dbReference type="EMBL" id="BAAAFZ010000072">
    <property type="protein sequence ID" value="GAA0600350.1"/>
    <property type="molecule type" value="Genomic_DNA"/>
</dbReference>
<keyword evidence="2" id="KW-0805">Transcription regulation</keyword>
<reference evidence="7 8" key="1">
    <citation type="journal article" date="2019" name="Int. J. Syst. Evol. Microbiol.">
        <title>The Global Catalogue of Microorganisms (GCM) 10K type strain sequencing project: providing services to taxonomists for standard genome sequencing and annotation.</title>
        <authorList>
            <consortium name="The Broad Institute Genomics Platform"/>
            <consortium name="The Broad Institute Genome Sequencing Center for Infectious Disease"/>
            <person name="Wu L."/>
            <person name="Ma J."/>
        </authorList>
    </citation>
    <scope>NUCLEOTIDE SEQUENCE [LARGE SCALE GENOMIC DNA]</scope>
    <source>
        <strain evidence="7 8">JCM 9933</strain>
    </source>
</reference>
<dbReference type="PANTHER" id="PTHR30293:SF0">
    <property type="entry name" value="NITROGEN ASSIMILATION REGULATORY PROTEIN NAC"/>
    <property type="match status" value="1"/>
</dbReference>
<keyword evidence="4" id="KW-0010">Activator</keyword>
<keyword evidence="3" id="KW-0238">DNA-binding</keyword>
<feature type="domain" description="HTH lysR-type" evidence="6">
    <location>
        <begin position="1"/>
        <end position="58"/>
    </location>
</feature>
<evidence type="ECO:0000313" key="7">
    <source>
        <dbReference type="EMBL" id="GAA0600350.1"/>
    </source>
</evidence>